<gene>
    <name evidence="1" type="ORF">FTOL_13202</name>
</gene>
<evidence type="ECO:0000313" key="1">
    <source>
        <dbReference type="EMBL" id="SPJ90321.1"/>
    </source>
</evidence>
<accession>A0AAE8SPL5</accession>
<dbReference type="AlphaFoldDB" id="A0AAE8SPL5"/>
<name>A0AAE8SPL5_9HYPO</name>
<reference evidence="1" key="1">
    <citation type="submission" date="2018-03" db="EMBL/GenBank/DDBJ databases">
        <authorList>
            <person name="Guldener U."/>
        </authorList>
    </citation>
    <scope>NUCLEOTIDE SEQUENCE</scope>
</reference>
<protein>
    <submittedName>
        <fullName evidence="1">Uncharacterized protein</fullName>
    </submittedName>
</protein>
<proteinExistence type="predicted"/>
<sequence length="45" mass="5063">MALTRLTVFHLQMTLFQLQTGHDWIALPIIGLRTLPITLLPIAGH</sequence>
<organism evidence="1 2">
    <name type="scientific">Fusarium torulosum</name>
    <dbReference type="NCBI Taxonomy" id="33205"/>
    <lineage>
        <taxon>Eukaryota</taxon>
        <taxon>Fungi</taxon>
        <taxon>Dikarya</taxon>
        <taxon>Ascomycota</taxon>
        <taxon>Pezizomycotina</taxon>
        <taxon>Sordariomycetes</taxon>
        <taxon>Hypocreomycetidae</taxon>
        <taxon>Hypocreales</taxon>
        <taxon>Nectriaceae</taxon>
        <taxon>Fusarium</taxon>
    </lineage>
</organism>
<comment type="caution">
    <text evidence="1">The sequence shown here is derived from an EMBL/GenBank/DDBJ whole genome shotgun (WGS) entry which is preliminary data.</text>
</comment>
<dbReference type="Proteomes" id="UP001187734">
    <property type="component" value="Unassembled WGS sequence"/>
</dbReference>
<evidence type="ECO:0000313" key="2">
    <source>
        <dbReference type="Proteomes" id="UP001187734"/>
    </source>
</evidence>
<keyword evidence="2" id="KW-1185">Reference proteome</keyword>
<dbReference type="EMBL" id="ONZP01000725">
    <property type="protein sequence ID" value="SPJ90321.1"/>
    <property type="molecule type" value="Genomic_DNA"/>
</dbReference>